<keyword evidence="5 6" id="KW-0472">Membrane</keyword>
<keyword evidence="2" id="KW-0813">Transport</keyword>
<dbReference type="EMBL" id="CP046565">
    <property type="protein sequence ID" value="QJD28813.1"/>
    <property type="molecule type" value="Genomic_DNA"/>
</dbReference>
<evidence type="ECO:0000259" key="7">
    <source>
        <dbReference type="PROSITE" id="PS50850"/>
    </source>
</evidence>
<protein>
    <submittedName>
        <fullName evidence="8">MFS transporter</fullName>
    </submittedName>
</protein>
<dbReference type="GO" id="GO:0022857">
    <property type="term" value="F:transmembrane transporter activity"/>
    <property type="evidence" value="ECO:0007669"/>
    <property type="project" value="InterPro"/>
</dbReference>
<feature type="transmembrane region" description="Helical" evidence="6">
    <location>
        <begin position="47"/>
        <end position="64"/>
    </location>
</feature>
<organism evidence="8 9">
    <name type="scientific">Methylococcus geothermalis</name>
    <dbReference type="NCBI Taxonomy" id="2681310"/>
    <lineage>
        <taxon>Bacteria</taxon>
        <taxon>Pseudomonadati</taxon>
        <taxon>Pseudomonadota</taxon>
        <taxon>Gammaproteobacteria</taxon>
        <taxon>Methylococcales</taxon>
        <taxon>Methylococcaceae</taxon>
        <taxon>Methylococcus</taxon>
    </lineage>
</organism>
<dbReference type="InterPro" id="IPR011701">
    <property type="entry name" value="MFS"/>
</dbReference>
<dbReference type="InterPro" id="IPR004752">
    <property type="entry name" value="AmpG_permease/AT-1"/>
</dbReference>
<comment type="subcellular location">
    <subcellularLocation>
        <location evidence="1">Membrane</location>
        <topology evidence="1">Multi-pass membrane protein</topology>
    </subcellularLocation>
</comment>
<dbReference type="KEGG" id="metu:GNH96_01775"/>
<dbReference type="Gene3D" id="1.20.1250.20">
    <property type="entry name" value="MFS general substrate transporter like domains"/>
    <property type="match status" value="2"/>
</dbReference>
<gene>
    <name evidence="8" type="ORF">GNH96_01775</name>
</gene>
<feature type="transmembrane region" description="Helical" evidence="6">
    <location>
        <begin position="355"/>
        <end position="376"/>
    </location>
</feature>
<evidence type="ECO:0000256" key="4">
    <source>
        <dbReference type="ARBA" id="ARBA00022989"/>
    </source>
</evidence>
<feature type="transmembrane region" description="Helical" evidence="6">
    <location>
        <begin position="155"/>
        <end position="173"/>
    </location>
</feature>
<dbReference type="GO" id="GO:0016020">
    <property type="term" value="C:membrane"/>
    <property type="evidence" value="ECO:0007669"/>
    <property type="project" value="UniProtKB-SubCell"/>
</dbReference>
<dbReference type="CDD" id="cd17486">
    <property type="entry name" value="MFS_AmpG_like"/>
    <property type="match status" value="1"/>
</dbReference>
<feature type="transmembrane region" description="Helical" evidence="6">
    <location>
        <begin position="85"/>
        <end position="104"/>
    </location>
</feature>
<dbReference type="SUPFAM" id="SSF103473">
    <property type="entry name" value="MFS general substrate transporter"/>
    <property type="match status" value="1"/>
</dbReference>
<evidence type="ECO:0000256" key="2">
    <source>
        <dbReference type="ARBA" id="ARBA00022448"/>
    </source>
</evidence>
<keyword evidence="9" id="KW-1185">Reference proteome</keyword>
<feature type="domain" description="Major facilitator superfamily (MFS) profile" evidence="7">
    <location>
        <begin position="225"/>
        <end position="409"/>
    </location>
</feature>
<dbReference type="InterPro" id="IPR036259">
    <property type="entry name" value="MFS_trans_sf"/>
</dbReference>
<evidence type="ECO:0000256" key="3">
    <source>
        <dbReference type="ARBA" id="ARBA00022692"/>
    </source>
</evidence>
<evidence type="ECO:0000256" key="5">
    <source>
        <dbReference type="ARBA" id="ARBA00023136"/>
    </source>
</evidence>
<dbReference type="Proteomes" id="UP000503004">
    <property type="component" value="Chromosome"/>
</dbReference>
<evidence type="ECO:0000256" key="1">
    <source>
        <dbReference type="ARBA" id="ARBA00004141"/>
    </source>
</evidence>
<evidence type="ECO:0000256" key="6">
    <source>
        <dbReference type="SAM" id="Phobius"/>
    </source>
</evidence>
<feature type="transmembrane region" description="Helical" evidence="6">
    <location>
        <begin position="263"/>
        <end position="285"/>
    </location>
</feature>
<dbReference type="InterPro" id="IPR020846">
    <property type="entry name" value="MFS_dom"/>
</dbReference>
<dbReference type="NCBIfam" id="TIGR00901">
    <property type="entry name" value="2A0125"/>
    <property type="match status" value="1"/>
</dbReference>
<feature type="transmembrane region" description="Helical" evidence="6">
    <location>
        <begin position="317"/>
        <end position="343"/>
    </location>
</feature>
<sequence>MTSPSEPVIRSILSGRMLAAFAMGFYGGAPLLLTGSVLLAWMKERGIDLTTIGLFALVGLPYTLKFLWAPVFDRFHWPRLGRRRGWLLLTQLLLAVSIAGLAVYGPGASALMLAGLALAVAFFSASQDTLIDAYRRESLHDREQGLGASLYVNGYRLGMLLASGGGLILADWIGFPDMYGLMAIVMASGILVTLLLPEAAAGEAHPNSLKDAVVLPFVEFFRRSEALWILLFILLYKLGDTVAGQMTTPFYLEMGFSKTEIGAVVKLFGFWATVLGGLAGGALILRYGIYRTLWQFGLLQLLSTAAFAVLVHTGPQLPALTAVVSFENLSAGMGTAAFVAFMANQTDRRFTATQYALLSSLMGVPRVIAAAPSGWLAATVGWQNFFILCALFAIPGLLVLPRFRTWLAD</sequence>
<dbReference type="AlphaFoldDB" id="A0A858Q4T1"/>
<accession>A0A858Q4T1</accession>
<feature type="transmembrane region" description="Helical" evidence="6">
    <location>
        <begin position="226"/>
        <end position="243"/>
    </location>
</feature>
<feature type="transmembrane region" description="Helical" evidence="6">
    <location>
        <begin position="292"/>
        <end position="311"/>
    </location>
</feature>
<feature type="transmembrane region" description="Helical" evidence="6">
    <location>
        <begin position="20"/>
        <end position="41"/>
    </location>
</feature>
<dbReference type="Pfam" id="PF07690">
    <property type="entry name" value="MFS_1"/>
    <property type="match status" value="1"/>
</dbReference>
<dbReference type="PANTHER" id="PTHR12778:SF10">
    <property type="entry name" value="MAJOR FACILITATOR SUPERFAMILY DOMAIN-CONTAINING PROTEIN 3"/>
    <property type="match status" value="1"/>
</dbReference>
<name>A0A858Q4T1_9GAMM</name>
<proteinExistence type="predicted"/>
<evidence type="ECO:0000313" key="8">
    <source>
        <dbReference type="EMBL" id="QJD28813.1"/>
    </source>
</evidence>
<dbReference type="PANTHER" id="PTHR12778">
    <property type="entry name" value="SOLUTE CARRIER FAMILY 33 ACETYL-COA TRANSPORTER -RELATED"/>
    <property type="match status" value="1"/>
</dbReference>
<keyword evidence="3 6" id="KW-0812">Transmembrane</keyword>
<reference evidence="9" key="1">
    <citation type="submission" date="2019-12" db="EMBL/GenBank/DDBJ databases">
        <authorList>
            <person name="Awala S.I."/>
            <person name="Rhee S.K."/>
        </authorList>
    </citation>
    <scope>NUCLEOTIDE SEQUENCE [LARGE SCALE GENOMIC DNA]</scope>
    <source>
        <strain evidence="9">IM1</strain>
    </source>
</reference>
<feature type="transmembrane region" description="Helical" evidence="6">
    <location>
        <begin position="110"/>
        <end position="134"/>
    </location>
</feature>
<feature type="transmembrane region" description="Helical" evidence="6">
    <location>
        <begin position="382"/>
        <end position="400"/>
    </location>
</feature>
<evidence type="ECO:0000313" key="9">
    <source>
        <dbReference type="Proteomes" id="UP000503004"/>
    </source>
</evidence>
<dbReference type="PROSITE" id="PS50850">
    <property type="entry name" value="MFS"/>
    <property type="match status" value="1"/>
</dbReference>
<keyword evidence="4 6" id="KW-1133">Transmembrane helix</keyword>
<feature type="transmembrane region" description="Helical" evidence="6">
    <location>
        <begin position="179"/>
        <end position="196"/>
    </location>
</feature>